<evidence type="ECO:0000256" key="16">
    <source>
        <dbReference type="ARBA" id="ARBA00034104"/>
    </source>
</evidence>
<evidence type="ECO:0000256" key="2">
    <source>
        <dbReference type="ARBA" id="ARBA00022448"/>
    </source>
</evidence>
<evidence type="ECO:0000256" key="1">
    <source>
        <dbReference type="ARBA" id="ARBA00009237"/>
    </source>
</evidence>
<feature type="domain" description="Neurotransmitter-gated ion-channel transmembrane" evidence="20">
    <location>
        <begin position="229"/>
        <end position="353"/>
    </location>
</feature>
<evidence type="ECO:0000256" key="9">
    <source>
        <dbReference type="ARBA" id="ARBA00023136"/>
    </source>
</evidence>
<dbReference type="PROSITE" id="PS00236">
    <property type="entry name" value="NEUROTR_ION_CHANNEL"/>
    <property type="match status" value="1"/>
</dbReference>
<keyword evidence="2 17" id="KW-0813">Transport</keyword>
<evidence type="ECO:0000256" key="14">
    <source>
        <dbReference type="ARBA" id="ARBA00023286"/>
    </source>
</evidence>
<evidence type="ECO:0000256" key="11">
    <source>
        <dbReference type="ARBA" id="ARBA00023170"/>
    </source>
</evidence>
<dbReference type="GeneTree" id="ENSGT00940000160721"/>
<feature type="compositionally biased region" description="Basic and acidic residues" evidence="18">
    <location>
        <begin position="351"/>
        <end position="368"/>
    </location>
</feature>
<dbReference type="InterPro" id="IPR038050">
    <property type="entry name" value="Neuro_actylchol_rec"/>
</dbReference>
<reference evidence="21" key="1">
    <citation type="submission" date="2025-08" db="UniProtKB">
        <authorList>
            <consortium name="Ensembl"/>
        </authorList>
    </citation>
    <scope>IDENTIFICATION</scope>
</reference>
<feature type="transmembrane region" description="Helical" evidence="17">
    <location>
        <begin position="224"/>
        <end position="248"/>
    </location>
</feature>
<dbReference type="Gene3D" id="2.70.170.10">
    <property type="entry name" value="Neurotransmitter-gated ion-channel ligand-binding domain"/>
    <property type="match status" value="1"/>
</dbReference>
<keyword evidence="6 17" id="KW-1133">Transmembrane helix</keyword>
<dbReference type="SUPFAM" id="SSF63712">
    <property type="entry name" value="Nicotinic receptor ligand binding domain-like"/>
    <property type="match status" value="1"/>
</dbReference>
<keyword evidence="14" id="KW-1071">Ligand-gated ion channel</keyword>
<evidence type="ECO:0000256" key="12">
    <source>
        <dbReference type="ARBA" id="ARBA00023180"/>
    </source>
</evidence>
<feature type="domain" description="Neurotransmitter-gated ion-channel transmembrane" evidence="20">
    <location>
        <begin position="354"/>
        <end position="427"/>
    </location>
</feature>
<dbReference type="CDD" id="cd19051">
    <property type="entry name" value="LGIC_TM_cation"/>
    <property type="match status" value="1"/>
</dbReference>
<evidence type="ECO:0000256" key="5">
    <source>
        <dbReference type="ARBA" id="ARBA00022729"/>
    </source>
</evidence>
<keyword evidence="11" id="KW-0675">Receptor</keyword>
<keyword evidence="8 17" id="KW-0406">Ion transport</keyword>
<evidence type="ECO:0000313" key="21">
    <source>
        <dbReference type="Ensembl" id="ENSCLMP00005016830.1"/>
    </source>
</evidence>
<keyword evidence="7" id="KW-0770">Synapse</keyword>
<evidence type="ECO:0000256" key="7">
    <source>
        <dbReference type="ARBA" id="ARBA00023018"/>
    </source>
</evidence>
<keyword evidence="5" id="KW-0732">Signal</keyword>
<feature type="domain" description="Neurotransmitter-gated ion-channel ligand-binding" evidence="19">
    <location>
        <begin position="17"/>
        <end position="221"/>
    </location>
</feature>
<sequence>GLIKTHHMRISFGKYAQKLLSDLFTNYTSALRPVEDTNTILNVTLQITLSQIIDMDERNQVLTAYLWIRQVWVDAHLKWNKDDYDGLDTIRIPSSYVWRPDIVLYNNADDHFTGSMDTNVVIRHDGQMMWDSPAITKSSCRVDVSFFPFDAQQCRFTYGSWTYNGNQLDILNALESADLADLVENVEWEVLGMPAKKNVIQYGCCADPYPDVTYTLELNRRASFYVYNLLIPCVMISFLAPLGFYLPADSGEKVSLGVTVMLALTVFQLLVAEIMPPSENVPLIGKYYIATMTMITASTALTIFIMNIHHCGPDAKPVPKWAKKVILQYMARMCFVYEVGENCLSPQPENQEGRKGGVSDGERRDGEVSCHSQSNELLHNIEYIANCYRDQRATQKRTGEWKKVAKVLDRFFMWIFFIMVFFMSLLIMGKAI</sequence>
<keyword evidence="4 17" id="KW-0812">Transmembrane</keyword>
<keyword evidence="13" id="KW-0628">Postsynaptic cell membrane</keyword>
<feature type="region of interest" description="Disordered" evidence="18">
    <location>
        <begin position="348"/>
        <end position="368"/>
    </location>
</feature>
<dbReference type="InterPro" id="IPR036719">
    <property type="entry name" value="Neuro-gated_channel_TM_sf"/>
</dbReference>
<dbReference type="Gene3D" id="1.20.58.390">
    <property type="entry name" value="Neurotransmitter-gated ion-channel transmembrane domain"/>
    <property type="match status" value="2"/>
</dbReference>
<dbReference type="Ensembl" id="ENSCLMT00005017830.1">
    <property type="protein sequence ID" value="ENSCLMP00005016830.1"/>
    <property type="gene ID" value="ENSCLMG00005008670.1"/>
</dbReference>
<evidence type="ECO:0000256" key="10">
    <source>
        <dbReference type="ARBA" id="ARBA00023157"/>
    </source>
</evidence>
<evidence type="ECO:0000256" key="3">
    <source>
        <dbReference type="ARBA" id="ARBA00022475"/>
    </source>
</evidence>
<evidence type="ECO:0000259" key="19">
    <source>
        <dbReference type="Pfam" id="PF02931"/>
    </source>
</evidence>
<dbReference type="GO" id="GO:0004888">
    <property type="term" value="F:transmembrane signaling receptor activity"/>
    <property type="evidence" value="ECO:0007669"/>
    <property type="project" value="InterPro"/>
</dbReference>
<dbReference type="InterPro" id="IPR006202">
    <property type="entry name" value="Neur_chan_lig-bd"/>
</dbReference>
<keyword evidence="10" id="KW-1015">Disulfide bond</keyword>
<evidence type="ECO:0000256" key="13">
    <source>
        <dbReference type="ARBA" id="ARBA00023257"/>
    </source>
</evidence>
<feature type="transmembrane region" description="Helical" evidence="17">
    <location>
        <begin position="411"/>
        <end position="429"/>
    </location>
</feature>
<dbReference type="PRINTS" id="PR00254">
    <property type="entry name" value="NICOTINICR"/>
</dbReference>
<dbReference type="Pfam" id="PF02931">
    <property type="entry name" value="Neur_chan_LBD"/>
    <property type="match status" value="1"/>
</dbReference>
<dbReference type="NCBIfam" id="TIGR00860">
    <property type="entry name" value="LIC"/>
    <property type="match status" value="1"/>
</dbReference>
<evidence type="ECO:0000256" key="18">
    <source>
        <dbReference type="SAM" id="MobiDB-lite"/>
    </source>
</evidence>
<dbReference type="InterPro" id="IPR006029">
    <property type="entry name" value="Neurotrans-gated_channel_TM"/>
</dbReference>
<feature type="transmembrane region" description="Helical" evidence="17">
    <location>
        <begin position="254"/>
        <end position="275"/>
    </location>
</feature>
<dbReference type="FunFam" id="2.70.170.10:FF:000010">
    <property type="entry name" value="neuronal acetylcholine receptor subunit alpha-9"/>
    <property type="match status" value="1"/>
</dbReference>
<proteinExistence type="inferred from homology"/>
<keyword evidence="3" id="KW-1003">Cell membrane</keyword>
<feature type="transmembrane region" description="Helical" evidence="17">
    <location>
        <begin position="287"/>
        <end position="308"/>
    </location>
</feature>
<dbReference type="FunFam" id="1.20.58.390:FF:000053">
    <property type="entry name" value="Neuronal acetylcholine receptor subunit alpha-9"/>
    <property type="match status" value="1"/>
</dbReference>
<organism evidence="21 22">
    <name type="scientific">Cyclopterus lumpus</name>
    <name type="common">Lumpsucker</name>
    <dbReference type="NCBI Taxonomy" id="8103"/>
    <lineage>
        <taxon>Eukaryota</taxon>
        <taxon>Metazoa</taxon>
        <taxon>Chordata</taxon>
        <taxon>Craniata</taxon>
        <taxon>Vertebrata</taxon>
        <taxon>Euteleostomi</taxon>
        <taxon>Actinopterygii</taxon>
        <taxon>Neopterygii</taxon>
        <taxon>Teleostei</taxon>
        <taxon>Neoteleostei</taxon>
        <taxon>Acanthomorphata</taxon>
        <taxon>Eupercaria</taxon>
        <taxon>Perciformes</taxon>
        <taxon>Cottioidei</taxon>
        <taxon>Cottales</taxon>
        <taxon>Cyclopteridae</taxon>
        <taxon>Cyclopterus</taxon>
    </lineage>
</organism>
<dbReference type="Pfam" id="PF02932">
    <property type="entry name" value="Neur_chan_memb"/>
    <property type="match status" value="2"/>
</dbReference>
<dbReference type="GO" id="GO:0022848">
    <property type="term" value="F:acetylcholine-gated monoatomic cation-selective channel activity"/>
    <property type="evidence" value="ECO:0007669"/>
    <property type="project" value="InterPro"/>
</dbReference>
<evidence type="ECO:0000313" key="22">
    <source>
        <dbReference type="Proteomes" id="UP000694565"/>
    </source>
</evidence>
<dbReference type="InterPro" id="IPR036734">
    <property type="entry name" value="Neur_chan_lig-bd_sf"/>
</dbReference>
<evidence type="ECO:0000256" key="15">
    <source>
        <dbReference type="ARBA" id="ARBA00023303"/>
    </source>
</evidence>
<dbReference type="PANTHER" id="PTHR18945">
    <property type="entry name" value="NEUROTRANSMITTER GATED ION CHANNEL"/>
    <property type="match status" value="1"/>
</dbReference>
<keyword evidence="12" id="KW-0325">Glycoprotein</keyword>
<gene>
    <name evidence="21" type="primary">chrna10a</name>
</gene>
<name>A0A8C2Z3E8_CYCLU</name>
<dbReference type="PRINTS" id="PR00252">
    <property type="entry name" value="NRIONCHANNEL"/>
</dbReference>
<dbReference type="FunFam" id="1.20.58.390:FF:000009">
    <property type="entry name" value="Cholinergic receptor nicotinic alpha 9 subunit"/>
    <property type="match status" value="1"/>
</dbReference>
<dbReference type="GO" id="GO:0045211">
    <property type="term" value="C:postsynaptic membrane"/>
    <property type="evidence" value="ECO:0007669"/>
    <property type="project" value="UniProtKB-SubCell"/>
</dbReference>
<keyword evidence="22" id="KW-1185">Reference proteome</keyword>
<dbReference type="Proteomes" id="UP000694565">
    <property type="component" value="Unplaced"/>
</dbReference>
<accession>A0A8C2Z3E8</accession>
<evidence type="ECO:0000256" key="17">
    <source>
        <dbReference type="RuleBase" id="RU000687"/>
    </source>
</evidence>
<dbReference type="AlphaFoldDB" id="A0A8C2Z3E8"/>
<dbReference type="SUPFAM" id="SSF90112">
    <property type="entry name" value="Neurotransmitter-gated ion-channel transmembrane pore"/>
    <property type="match status" value="1"/>
</dbReference>
<comment type="subcellular location">
    <subcellularLocation>
        <location evidence="16">Postsynaptic cell membrane</location>
        <topology evidence="16">Multi-pass membrane protein</topology>
    </subcellularLocation>
</comment>
<reference evidence="21" key="2">
    <citation type="submission" date="2025-09" db="UniProtKB">
        <authorList>
            <consortium name="Ensembl"/>
        </authorList>
    </citation>
    <scope>IDENTIFICATION</scope>
</reference>
<dbReference type="InterPro" id="IPR002394">
    <property type="entry name" value="Nicotinic_acetylcholine_rcpt"/>
</dbReference>
<keyword evidence="9 17" id="KW-0472">Membrane</keyword>
<evidence type="ECO:0000256" key="8">
    <source>
        <dbReference type="ARBA" id="ARBA00023065"/>
    </source>
</evidence>
<evidence type="ECO:0000256" key="4">
    <source>
        <dbReference type="ARBA" id="ARBA00022692"/>
    </source>
</evidence>
<keyword evidence="15 17" id="KW-0407">Ion channel</keyword>
<evidence type="ECO:0000256" key="6">
    <source>
        <dbReference type="ARBA" id="ARBA00022989"/>
    </source>
</evidence>
<protein>
    <submittedName>
        <fullName evidence="21">Cholinergic receptor nicotinic alpha 10 subunit</fullName>
    </submittedName>
</protein>
<evidence type="ECO:0000259" key="20">
    <source>
        <dbReference type="Pfam" id="PF02932"/>
    </source>
</evidence>
<dbReference type="InterPro" id="IPR006201">
    <property type="entry name" value="Neur_channel"/>
</dbReference>
<comment type="similarity">
    <text evidence="1">Belongs to the ligand-gated ion channel (TC 1.A.9) family. Acetylcholine receptor (TC 1.A.9.1) subfamily.</text>
</comment>
<dbReference type="InterPro" id="IPR018000">
    <property type="entry name" value="Neurotransmitter_ion_chnl_CS"/>
</dbReference>